<organism evidence="6 7">
    <name type="scientific">Ruegeria marina</name>
    <dbReference type="NCBI Taxonomy" id="639004"/>
    <lineage>
        <taxon>Bacteria</taxon>
        <taxon>Pseudomonadati</taxon>
        <taxon>Pseudomonadota</taxon>
        <taxon>Alphaproteobacteria</taxon>
        <taxon>Rhodobacterales</taxon>
        <taxon>Roseobacteraceae</taxon>
        <taxon>Ruegeria</taxon>
    </lineage>
</organism>
<evidence type="ECO:0000256" key="2">
    <source>
        <dbReference type="ARBA" id="ARBA00022723"/>
    </source>
</evidence>
<feature type="domain" description="CENP-V/GFA" evidence="5">
    <location>
        <begin position="5"/>
        <end position="110"/>
    </location>
</feature>
<reference evidence="7" key="1">
    <citation type="submission" date="2016-10" db="EMBL/GenBank/DDBJ databases">
        <authorList>
            <person name="Varghese N."/>
            <person name="Submissions S."/>
        </authorList>
    </citation>
    <scope>NUCLEOTIDE SEQUENCE [LARGE SCALE GENOMIC DNA]</scope>
    <source>
        <strain evidence="7">CGMCC 1.9108</strain>
    </source>
</reference>
<evidence type="ECO:0000256" key="1">
    <source>
        <dbReference type="ARBA" id="ARBA00005495"/>
    </source>
</evidence>
<proteinExistence type="inferred from homology"/>
<dbReference type="OrthoDB" id="9807246at2"/>
<dbReference type="GO" id="GO:0046872">
    <property type="term" value="F:metal ion binding"/>
    <property type="evidence" value="ECO:0007669"/>
    <property type="project" value="UniProtKB-KW"/>
</dbReference>
<keyword evidence="2" id="KW-0479">Metal-binding</keyword>
<evidence type="ECO:0000313" key="6">
    <source>
        <dbReference type="EMBL" id="SDC36458.1"/>
    </source>
</evidence>
<evidence type="ECO:0000256" key="4">
    <source>
        <dbReference type="ARBA" id="ARBA00023239"/>
    </source>
</evidence>
<dbReference type="Pfam" id="PF04828">
    <property type="entry name" value="GFA"/>
    <property type="match status" value="1"/>
</dbReference>
<keyword evidence="4" id="KW-0456">Lyase</keyword>
<dbReference type="SUPFAM" id="SSF51316">
    <property type="entry name" value="Mss4-like"/>
    <property type="match status" value="1"/>
</dbReference>
<dbReference type="Gene3D" id="3.90.1590.10">
    <property type="entry name" value="glutathione-dependent formaldehyde- activating enzyme (gfa)"/>
    <property type="match status" value="1"/>
</dbReference>
<evidence type="ECO:0000256" key="3">
    <source>
        <dbReference type="ARBA" id="ARBA00022833"/>
    </source>
</evidence>
<dbReference type="Proteomes" id="UP000199628">
    <property type="component" value="Unassembled WGS sequence"/>
</dbReference>
<dbReference type="RefSeq" id="WP_093027540.1">
    <property type="nucleotide sequence ID" value="NZ_FMZV01000002.1"/>
</dbReference>
<dbReference type="AlphaFoldDB" id="A0A1G6L063"/>
<dbReference type="STRING" id="639004.SAMN04488239_102100"/>
<dbReference type="InterPro" id="IPR006913">
    <property type="entry name" value="CENP-V/GFA"/>
</dbReference>
<sequence length="162" mass="17757">MDEPHAGGCLCGALRYELSTPPLRLTWCTCRFCQKMTGTPMNALAGFTGSAFRLVQGSPVIYTHVSEGSGKKIHLNSCPTCSTTVFLELERFPDFVGVMTGTLDDPDWFDRTPGNAKYIFTECAQKGTLVQAGFPVYLQHATDTEGRPQSPAVYDHHHLVSP</sequence>
<dbReference type="InterPro" id="IPR011057">
    <property type="entry name" value="Mss4-like_sf"/>
</dbReference>
<evidence type="ECO:0000313" key="7">
    <source>
        <dbReference type="Proteomes" id="UP000199628"/>
    </source>
</evidence>
<name>A0A1G6L063_9RHOB</name>
<accession>A0A1G6L063</accession>
<keyword evidence="3" id="KW-0862">Zinc</keyword>
<protein>
    <submittedName>
        <fullName evidence="6">Uncharacterized conserved protein</fullName>
    </submittedName>
</protein>
<dbReference type="GO" id="GO:0016846">
    <property type="term" value="F:carbon-sulfur lyase activity"/>
    <property type="evidence" value="ECO:0007669"/>
    <property type="project" value="InterPro"/>
</dbReference>
<dbReference type="PROSITE" id="PS51891">
    <property type="entry name" value="CENP_V_GFA"/>
    <property type="match status" value="1"/>
</dbReference>
<dbReference type="PANTHER" id="PTHR33337">
    <property type="entry name" value="GFA DOMAIN-CONTAINING PROTEIN"/>
    <property type="match status" value="1"/>
</dbReference>
<dbReference type="PANTHER" id="PTHR33337:SF40">
    <property type="entry name" value="CENP-V_GFA DOMAIN-CONTAINING PROTEIN-RELATED"/>
    <property type="match status" value="1"/>
</dbReference>
<keyword evidence="7" id="KW-1185">Reference proteome</keyword>
<dbReference type="EMBL" id="FMZV01000002">
    <property type="protein sequence ID" value="SDC36458.1"/>
    <property type="molecule type" value="Genomic_DNA"/>
</dbReference>
<gene>
    <name evidence="6" type="ORF">SAMN04488239_102100</name>
</gene>
<comment type="similarity">
    <text evidence="1">Belongs to the Gfa family.</text>
</comment>
<evidence type="ECO:0000259" key="5">
    <source>
        <dbReference type="PROSITE" id="PS51891"/>
    </source>
</evidence>